<evidence type="ECO:0000313" key="1">
    <source>
        <dbReference type="EMBL" id="KAF1835771.1"/>
    </source>
</evidence>
<sequence>MEYQSRTPSPSLFLSVFLVDFAPPYLIPNPSTQLSSLSQFRPRARVPFRSVSFIRRSVNPPLTNKIQNSMYVCNYVSKLLIGFTLLTPYRLILCMYV</sequence>
<evidence type="ECO:0000313" key="2">
    <source>
        <dbReference type="Proteomes" id="UP000800040"/>
    </source>
</evidence>
<accession>A0A6A5KJK0</accession>
<dbReference type="Proteomes" id="UP000800040">
    <property type="component" value="Unassembled WGS sequence"/>
</dbReference>
<protein>
    <submittedName>
        <fullName evidence="1">Uncharacterized protein</fullName>
    </submittedName>
</protein>
<dbReference type="AlphaFoldDB" id="A0A6A5KJK0"/>
<proteinExistence type="predicted"/>
<reference evidence="1" key="1">
    <citation type="submission" date="2020-01" db="EMBL/GenBank/DDBJ databases">
        <authorList>
            <consortium name="DOE Joint Genome Institute"/>
            <person name="Haridas S."/>
            <person name="Albert R."/>
            <person name="Binder M."/>
            <person name="Bloem J."/>
            <person name="Labutti K."/>
            <person name="Salamov A."/>
            <person name="Andreopoulos B."/>
            <person name="Baker S.E."/>
            <person name="Barry K."/>
            <person name="Bills G."/>
            <person name="Bluhm B.H."/>
            <person name="Cannon C."/>
            <person name="Castanera R."/>
            <person name="Culley D.E."/>
            <person name="Daum C."/>
            <person name="Ezra D."/>
            <person name="Gonzalez J.B."/>
            <person name="Henrissat B."/>
            <person name="Kuo A."/>
            <person name="Liang C."/>
            <person name="Lipzen A."/>
            <person name="Lutzoni F."/>
            <person name="Magnuson J."/>
            <person name="Mondo S."/>
            <person name="Nolan M."/>
            <person name="Ohm R."/>
            <person name="Pangilinan J."/>
            <person name="Park H.-J."/>
            <person name="Ramirez L."/>
            <person name="Alfaro M."/>
            <person name="Sun H."/>
            <person name="Tritt A."/>
            <person name="Yoshinaga Y."/>
            <person name="Zwiers L.-H."/>
            <person name="Turgeon B.G."/>
            <person name="Goodwin S.B."/>
            <person name="Spatafora J.W."/>
            <person name="Crous P.W."/>
            <person name="Grigoriev I.V."/>
        </authorList>
    </citation>
    <scope>NUCLEOTIDE SEQUENCE</scope>
    <source>
        <strain evidence="1">P77</strain>
    </source>
</reference>
<keyword evidence="2" id="KW-1185">Reference proteome</keyword>
<dbReference type="EMBL" id="ML975282">
    <property type="protein sequence ID" value="KAF1835771.1"/>
    <property type="molecule type" value="Genomic_DNA"/>
</dbReference>
<gene>
    <name evidence="1" type="ORF">BDW02DRAFT_269806</name>
</gene>
<organism evidence="1 2">
    <name type="scientific">Decorospora gaudefroyi</name>
    <dbReference type="NCBI Taxonomy" id="184978"/>
    <lineage>
        <taxon>Eukaryota</taxon>
        <taxon>Fungi</taxon>
        <taxon>Dikarya</taxon>
        <taxon>Ascomycota</taxon>
        <taxon>Pezizomycotina</taxon>
        <taxon>Dothideomycetes</taxon>
        <taxon>Pleosporomycetidae</taxon>
        <taxon>Pleosporales</taxon>
        <taxon>Pleosporineae</taxon>
        <taxon>Pleosporaceae</taxon>
        <taxon>Decorospora</taxon>
    </lineage>
</organism>
<name>A0A6A5KJK0_9PLEO</name>